<evidence type="ECO:0000313" key="2">
    <source>
        <dbReference type="EMBL" id="MDW8547554.1"/>
    </source>
</evidence>
<keyword evidence="1" id="KW-0472">Membrane</keyword>
<evidence type="ECO:0008006" key="4">
    <source>
        <dbReference type="Google" id="ProtNLM"/>
    </source>
</evidence>
<accession>A0ABU4JD26</accession>
<evidence type="ECO:0000256" key="1">
    <source>
        <dbReference type="SAM" id="Phobius"/>
    </source>
</evidence>
<name>A0ABU4JD26_9FLAO</name>
<sequence length="115" mass="13803">MKKKTWIILTLSIILALGIFWLINPKISKEITALDCEATYQMSLFGREYEGFNYHNGKMDLSKCLCEKYSVSKDEKYQLEIKKIIKEFEYDKTDELNIDEICKNSETYFAYWYYE</sequence>
<dbReference type="EMBL" id="JAMXLT020000002">
    <property type="protein sequence ID" value="MDW8547554.1"/>
    <property type="molecule type" value="Genomic_DNA"/>
</dbReference>
<gene>
    <name evidence="2" type="ORF">NG800_001440</name>
</gene>
<protein>
    <recommendedName>
        <fullName evidence="4">EF-hand domain-containing protein</fullName>
    </recommendedName>
</protein>
<keyword evidence="1" id="KW-0812">Transmembrane</keyword>
<organism evidence="2 3">
    <name type="scientific">Epilithonimonas ginsengisoli</name>
    <dbReference type="NCBI Taxonomy" id="1245592"/>
    <lineage>
        <taxon>Bacteria</taxon>
        <taxon>Pseudomonadati</taxon>
        <taxon>Bacteroidota</taxon>
        <taxon>Flavobacteriia</taxon>
        <taxon>Flavobacteriales</taxon>
        <taxon>Weeksellaceae</taxon>
        <taxon>Chryseobacterium group</taxon>
        <taxon>Epilithonimonas</taxon>
    </lineage>
</organism>
<dbReference type="RefSeq" id="WP_063968843.1">
    <property type="nucleotide sequence ID" value="NZ_JAMXLT020000002.1"/>
</dbReference>
<keyword evidence="3" id="KW-1185">Reference proteome</keyword>
<proteinExistence type="predicted"/>
<comment type="caution">
    <text evidence="2">The sequence shown here is derived from an EMBL/GenBank/DDBJ whole genome shotgun (WGS) entry which is preliminary data.</text>
</comment>
<feature type="transmembrane region" description="Helical" evidence="1">
    <location>
        <begin position="6"/>
        <end position="23"/>
    </location>
</feature>
<dbReference type="Proteomes" id="UP001204439">
    <property type="component" value="Unassembled WGS sequence"/>
</dbReference>
<keyword evidence="1" id="KW-1133">Transmembrane helix</keyword>
<evidence type="ECO:0000313" key="3">
    <source>
        <dbReference type="Proteomes" id="UP001204439"/>
    </source>
</evidence>
<reference evidence="2 3" key="1">
    <citation type="submission" date="2023-11" db="EMBL/GenBank/DDBJ databases">
        <title>First isolation, identification, and characterization of non-pathogenic Epilithonimonas ginsengisoli isolated from diseased farmed rainbow trout (Oncorhynchus mykiss) in Chile.</title>
        <authorList>
            <person name="Miranda C.D."/>
            <person name="Irgang R."/>
            <person name="Concha C."/>
            <person name="Rojas R."/>
            <person name="Avendano R."/>
        </authorList>
    </citation>
    <scope>NUCLEOTIDE SEQUENCE [LARGE SCALE GENOMIC DNA]</scope>
    <source>
        <strain evidence="2 3">FP99</strain>
    </source>
</reference>